<evidence type="ECO:0000313" key="2">
    <source>
        <dbReference type="Proteomes" id="UP000595691"/>
    </source>
</evidence>
<organism evidence="1 2">
    <name type="scientific">Heyndrickxia vini</name>
    <dbReference type="NCBI Taxonomy" id="1476025"/>
    <lineage>
        <taxon>Bacteria</taxon>
        <taxon>Bacillati</taxon>
        <taxon>Bacillota</taxon>
        <taxon>Bacilli</taxon>
        <taxon>Bacillales</taxon>
        <taxon>Bacillaceae</taxon>
        <taxon>Heyndrickxia</taxon>
    </lineage>
</organism>
<name>A0ABX7E885_9BACI</name>
<proteinExistence type="predicted"/>
<gene>
    <name evidence="1" type="ORF">I5776_09355</name>
</gene>
<dbReference type="RefSeq" id="WP_202780343.1">
    <property type="nucleotide sequence ID" value="NZ_CP065425.1"/>
</dbReference>
<sequence length="56" mass="6330">MISTDFDKIAKAITNTFELIRLDETTSDTAFEMLKEAELSLKEAKSYVLTKLQSIS</sequence>
<dbReference type="EMBL" id="CP065425">
    <property type="protein sequence ID" value="QQZ11067.1"/>
    <property type="molecule type" value="Genomic_DNA"/>
</dbReference>
<accession>A0ABX7E885</accession>
<protein>
    <submittedName>
        <fullName evidence="1">Uncharacterized protein</fullName>
    </submittedName>
</protein>
<dbReference type="Proteomes" id="UP000595691">
    <property type="component" value="Chromosome"/>
</dbReference>
<keyword evidence="2" id="KW-1185">Reference proteome</keyword>
<evidence type="ECO:0000313" key="1">
    <source>
        <dbReference type="EMBL" id="QQZ11067.1"/>
    </source>
</evidence>
<reference evidence="1 2" key="1">
    <citation type="submission" date="2020-11" db="EMBL/GenBank/DDBJ databases">
        <title>Taxonomic evaluation of the Bacillus sporothermodurans group of bacteria based on whole genome sequences.</title>
        <authorList>
            <person name="Fiedler G."/>
            <person name="Herbstmann A.-D."/>
            <person name="Doll E."/>
            <person name="Wenning M."/>
            <person name="Brinks E."/>
            <person name="Kabisch J."/>
            <person name="Breitenwieser F."/>
            <person name="Lappann M."/>
            <person name="Boehnlein C."/>
            <person name="Franz C."/>
        </authorList>
    </citation>
    <scope>NUCLEOTIDE SEQUENCE [LARGE SCALE GENOMIC DNA]</scope>
    <source>
        <strain evidence="1 2">JCM 19841</strain>
    </source>
</reference>